<reference evidence="1" key="1">
    <citation type="journal article" date="2015" name="Nature">
        <title>Complex archaea that bridge the gap between prokaryotes and eukaryotes.</title>
        <authorList>
            <person name="Spang A."/>
            <person name="Saw J.H."/>
            <person name="Jorgensen S.L."/>
            <person name="Zaremba-Niedzwiedzka K."/>
            <person name="Martijn J."/>
            <person name="Lind A.E."/>
            <person name="van Eijk R."/>
            <person name="Schleper C."/>
            <person name="Guy L."/>
            <person name="Ettema T.J."/>
        </authorList>
    </citation>
    <scope>NUCLEOTIDE SEQUENCE</scope>
</reference>
<comment type="caution">
    <text evidence="1">The sequence shown here is derived from an EMBL/GenBank/DDBJ whole genome shotgun (WGS) entry which is preliminary data.</text>
</comment>
<protein>
    <submittedName>
        <fullName evidence="1">Uncharacterized protein</fullName>
    </submittedName>
</protein>
<proteinExistence type="predicted"/>
<organism evidence="1">
    <name type="scientific">marine sediment metagenome</name>
    <dbReference type="NCBI Taxonomy" id="412755"/>
    <lineage>
        <taxon>unclassified sequences</taxon>
        <taxon>metagenomes</taxon>
        <taxon>ecological metagenomes</taxon>
    </lineage>
</organism>
<gene>
    <name evidence="1" type="ORF">LCGC14_1851080</name>
</gene>
<accession>A0A0F9GAQ9</accession>
<sequence>MSNLVKENARIVAELENLRDEAFEIISHELEYYKQQLAIFNATSGGEELEGDELVKRIVTMTVWLERTGLRR</sequence>
<name>A0A0F9GAQ9_9ZZZZ</name>
<dbReference type="EMBL" id="LAZR01018595">
    <property type="protein sequence ID" value="KKL95788.1"/>
    <property type="molecule type" value="Genomic_DNA"/>
</dbReference>
<dbReference type="AlphaFoldDB" id="A0A0F9GAQ9"/>
<evidence type="ECO:0000313" key="1">
    <source>
        <dbReference type="EMBL" id="KKL95788.1"/>
    </source>
</evidence>